<name>A0ACC1NFA6_9HYPO</name>
<comment type="caution">
    <text evidence="1">The sequence shown here is derived from an EMBL/GenBank/DDBJ whole genome shotgun (WGS) entry which is preliminary data.</text>
</comment>
<keyword evidence="2" id="KW-1185">Reference proteome</keyword>
<sequence length="449" mass="49957">MEVVNGGHQLETAYEKGNENFPAVFFLDRALFHRCMSRLPEPALDLDAALMSCTSSYDENKAIATEYFKWVHPWLPFLSRQRFMERVLNPLSPRRPAKMLLLSAMKLLSTPPPEDSPATTDEYHAIKASLLRSDALNILDLTIFQVKILVALYELGHAIFPAAYLSIGYCMRYGNALGINTAIDGGTHGYMITDRVELEEQRRGWWALLILDRYISLGCPEHVLLVTDPASNSILPMDDAAWDRSDFDSAPQRLLSSAPTEAMGRFSLTAQSAILLGKVFRNVQDSEDNGGLRAQDAQILDKTLAALTNVSLQEGRFRGVGVCSPTTICYSARLLLHDISRLPTPMSVRTKLQCFPANEVLDLAANMLKLARAMIGGDCFTANDSSPFCFEATYRATLFYAHRYAEDGQEDDFKAFQDTKAALAVGGTRWRAAAAFLQMIQAREAMDML</sequence>
<evidence type="ECO:0000313" key="1">
    <source>
        <dbReference type="EMBL" id="KAJ2977713.1"/>
    </source>
</evidence>
<reference evidence="1" key="1">
    <citation type="submission" date="2022-08" db="EMBL/GenBank/DDBJ databases">
        <title>Genome Sequence of Lecanicillium fungicola.</title>
        <authorList>
            <person name="Buettner E."/>
        </authorList>
    </citation>
    <scope>NUCLEOTIDE SEQUENCE</scope>
    <source>
        <strain evidence="1">Babe33</strain>
    </source>
</reference>
<accession>A0ACC1NFA6</accession>
<proteinExistence type="predicted"/>
<gene>
    <name evidence="1" type="ORF">NQ176_g4215</name>
</gene>
<organism evidence="1 2">
    <name type="scientific">Zarea fungicola</name>
    <dbReference type="NCBI Taxonomy" id="93591"/>
    <lineage>
        <taxon>Eukaryota</taxon>
        <taxon>Fungi</taxon>
        <taxon>Dikarya</taxon>
        <taxon>Ascomycota</taxon>
        <taxon>Pezizomycotina</taxon>
        <taxon>Sordariomycetes</taxon>
        <taxon>Hypocreomycetidae</taxon>
        <taxon>Hypocreales</taxon>
        <taxon>Cordycipitaceae</taxon>
        <taxon>Zarea</taxon>
    </lineage>
</organism>
<dbReference type="EMBL" id="JANJQO010000445">
    <property type="protein sequence ID" value="KAJ2977713.1"/>
    <property type="molecule type" value="Genomic_DNA"/>
</dbReference>
<evidence type="ECO:0000313" key="2">
    <source>
        <dbReference type="Proteomes" id="UP001143910"/>
    </source>
</evidence>
<protein>
    <submittedName>
        <fullName evidence="1">Uncharacterized protein</fullName>
    </submittedName>
</protein>
<dbReference type="Proteomes" id="UP001143910">
    <property type="component" value="Unassembled WGS sequence"/>
</dbReference>